<dbReference type="Proteomes" id="UP000292958">
    <property type="component" value="Unassembled WGS sequence"/>
</dbReference>
<reference evidence="1 2" key="1">
    <citation type="submission" date="2019-02" db="EMBL/GenBank/DDBJ databases">
        <title>Genomic Encyclopedia of Archaeal and Bacterial Type Strains, Phase II (KMG-II): from individual species to whole genera.</title>
        <authorList>
            <person name="Goeker M."/>
        </authorList>
    </citation>
    <scope>NUCLEOTIDE SEQUENCE [LARGE SCALE GENOMIC DNA]</scope>
    <source>
        <strain evidence="1 2">DSM 18101</strain>
    </source>
</reference>
<evidence type="ECO:0000313" key="1">
    <source>
        <dbReference type="EMBL" id="RZU41075.1"/>
    </source>
</evidence>
<keyword evidence="2" id="KW-1185">Reference proteome</keyword>
<dbReference type="AlphaFoldDB" id="A0A4Q7YVL2"/>
<sequence length="73" mass="8319">MRRLISRASYRRSFEAVNFNSAPDNLPEDKTPAANRVPSFQEVLTNVLGLLHRCPTTTVSCRLAPYRLSWRGL</sequence>
<evidence type="ECO:0000313" key="2">
    <source>
        <dbReference type="Proteomes" id="UP000292958"/>
    </source>
</evidence>
<comment type="caution">
    <text evidence="1">The sequence shown here is derived from an EMBL/GenBank/DDBJ whole genome shotgun (WGS) entry which is preliminary data.</text>
</comment>
<accession>A0A4Q7YVL2</accession>
<organism evidence="1 2">
    <name type="scientific">Edaphobacter modestus</name>
    <dbReference type="NCBI Taxonomy" id="388466"/>
    <lineage>
        <taxon>Bacteria</taxon>
        <taxon>Pseudomonadati</taxon>
        <taxon>Acidobacteriota</taxon>
        <taxon>Terriglobia</taxon>
        <taxon>Terriglobales</taxon>
        <taxon>Acidobacteriaceae</taxon>
        <taxon>Edaphobacter</taxon>
    </lineage>
</organism>
<protein>
    <submittedName>
        <fullName evidence="1">Uncharacterized protein</fullName>
    </submittedName>
</protein>
<gene>
    <name evidence="1" type="ORF">BDD14_2568</name>
</gene>
<proteinExistence type="predicted"/>
<dbReference type="EMBL" id="SHKW01000001">
    <property type="protein sequence ID" value="RZU41075.1"/>
    <property type="molecule type" value="Genomic_DNA"/>
</dbReference>
<name>A0A4Q7YVL2_9BACT</name>